<protein>
    <submittedName>
        <fullName evidence="1">Uncharacterized protein</fullName>
    </submittedName>
</protein>
<evidence type="ECO:0000313" key="1">
    <source>
        <dbReference type="EMBL" id="KAK3762222.1"/>
    </source>
</evidence>
<reference evidence="1" key="1">
    <citation type="journal article" date="2023" name="G3 (Bethesda)">
        <title>A reference genome for the long-term kleptoplast-retaining sea slug Elysia crispata morphotype clarki.</title>
        <authorList>
            <person name="Eastman K.E."/>
            <person name="Pendleton A.L."/>
            <person name="Shaikh M.A."/>
            <person name="Suttiyut T."/>
            <person name="Ogas R."/>
            <person name="Tomko P."/>
            <person name="Gavelis G."/>
            <person name="Widhalm J.R."/>
            <person name="Wisecaver J.H."/>
        </authorList>
    </citation>
    <scope>NUCLEOTIDE SEQUENCE</scope>
    <source>
        <strain evidence="1">ECLA1</strain>
    </source>
</reference>
<comment type="caution">
    <text evidence="1">The sequence shown here is derived from an EMBL/GenBank/DDBJ whole genome shotgun (WGS) entry which is preliminary data.</text>
</comment>
<sequence>MAPRSSELRSKTRPSDVTSTAVGGDSNILYSACFVFCRDDKFRERPITTLQPVIDTTKNDLDHLGSRAEAGAQWRRLTANIREAAETSSLKLQPFKSARCFPVEVEQFEFFTLSHCLAYPALILCELKVPDALTSSCLPTHDAETTSDFVSRQS</sequence>
<name>A0AAE0Z5F0_9GAST</name>
<keyword evidence="2" id="KW-1185">Reference proteome</keyword>
<proteinExistence type="predicted"/>
<evidence type="ECO:0000313" key="2">
    <source>
        <dbReference type="Proteomes" id="UP001283361"/>
    </source>
</evidence>
<accession>A0AAE0Z5F0</accession>
<organism evidence="1 2">
    <name type="scientific">Elysia crispata</name>
    <name type="common">lettuce slug</name>
    <dbReference type="NCBI Taxonomy" id="231223"/>
    <lineage>
        <taxon>Eukaryota</taxon>
        <taxon>Metazoa</taxon>
        <taxon>Spiralia</taxon>
        <taxon>Lophotrochozoa</taxon>
        <taxon>Mollusca</taxon>
        <taxon>Gastropoda</taxon>
        <taxon>Heterobranchia</taxon>
        <taxon>Euthyneura</taxon>
        <taxon>Panpulmonata</taxon>
        <taxon>Sacoglossa</taxon>
        <taxon>Placobranchoidea</taxon>
        <taxon>Plakobranchidae</taxon>
        <taxon>Elysia</taxon>
    </lineage>
</organism>
<dbReference type="EMBL" id="JAWDGP010004738">
    <property type="protein sequence ID" value="KAK3762222.1"/>
    <property type="molecule type" value="Genomic_DNA"/>
</dbReference>
<dbReference type="AlphaFoldDB" id="A0AAE0Z5F0"/>
<dbReference type="Proteomes" id="UP001283361">
    <property type="component" value="Unassembled WGS sequence"/>
</dbReference>
<gene>
    <name evidence="1" type="ORF">RRG08_057460</name>
</gene>